<dbReference type="Proteomes" id="UP001362999">
    <property type="component" value="Unassembled WGS sequence"/>
</dbReference>
<evidence type="ECO:0000313" key="3">
    <source>
        <dbReference type="Proteomes" id="UP001362999"/>
    </source>
</evidence>
<reference evidence="2 3" key="1">
    <citation type="journal article" date="2024" name="J Genomics">
        <title>Draft genome sequencing and assembly of Favolaschia claudopus CIRM-BRFM 2984 isolated from oak limbs.</title>
        <authorList>
            <person name="Navarro D."/>
            <person name="Drula E."/>
            <person name="Chaduli D."/>
            <person name="Cazenave R."/>
            <person name="Ahrendt S."/>
            <person name="Wang J."/>
            <person name="Lipzen A."/>
            <person name="Daum C."/>
            <person name="Barry K."/>
            <person name="Grigoriev I.V."/>
            <person name="Favel A."/>
            <person name="Rosso M.N."/>
            <person name="Martin F."/>
        </authorList>
    </citation>
    <scope>NUCLEOTIDE SEQUENCE [LARGE SCALE GENOMIC DNA]</scope>
    <source>
        <strain evidence="2 3">CIRM-BRFM 2984</strain>
    </source>
</reference>
<dbReference type="Pfam" id="PF20209">
    <property type="entry name" value="DUF6570"/>
    <property type="match status" value="1"/>
</dbReference>
<comment type="caution">
    <text evidence="2">The sequence shown here is derived from an EMBL/GenBank/DDBJ whole genome shotgun (WGS) entry which is preliminary data.</text>
</comment>
<dbReference type="EMBL" id="JAWWNJ010000018">
    <property type="protein sequence ID" value="KAK7037004.1"/>
    <property type="molecule type" value="Genomic_DNA"/>
</dbReference>
<feature type="non-terminal residue" evidence="2">
    <location>
        <position position="1"/>
    </location>
</feature>
<dbReference type="InterPro" id="IPR046700">
    <property type="entry name" value="DUF6570"/>
</dbReference>
<organism evidence="2 3">
    <name type="scientific">Favolaschia claudopus</name>
    <dbReference type="NCBI Taxonomy" id="2862362"/>
    <lineage>
        <taxon>Eukaryota</taxon>
        <taxon>Fungi</taxon>
        <taxon>Dikarya</taxon>
        <taxon>Basidiomycota</taxon>
        <taxon>Agaricomycotina</taxon>
        <taxon>Agaricomycetes</taxon>
        <taxon>Agaricomycetidae</taxon>
        <taxon>Agaricales</taxon>
        <taxon>Marasmiineae</taxon>
        <taxon>Mycenaceae</taxon>
        <taxon>Favolaschia</taxon>
    </lineage>
</organism>
<gene>
    <name evidence="2" type="ORF">R3P38DRAFT_2444736</name>
</gene>
<proteinExistence type="predicted"/>
<dbReference type="AlphaFoldDB" id="A0AAW0CDB2"/>
<feature type="non-terminal residue" evidence="2">
    <location>
        <position position="85"/>
    </location>
</feature>
<evidence type="ECO:0000259" key="1">
    <source>
        <dbReference type="Pfam" id="PF20209"/>
    </source>
</evidence>
<name>A0AAW0CDB2_9AGAR</name>
<keyword evidence="3" id="KW-1185">Reference proteome</keyword>
<feature type="domain" description="DUF6570" evidence="1">
    <location>
        <begin position="1"/>
        <end position="71"/>
    </location>
</feature>
<evidence type="ECO:0000313" key="2">
    <source>
        <dbReference type="EMBL" id="KAK7037004.1"/>
    </source>
</evidence>
<sequence length="85" mass="10160">CNFARDTAVTHNKLPLLPEECDVIIMRRTGVDETTHEDIHQDFRVRRHVVQKWLEYLQAHHPTFKERMVEVDDWQHSQRMPPSAS</sequence>
<protein>
    <recommendedName>
        <fullName evidence="1">DUF6570 domain-containing protein</fullName>
    </recommendedName>
</protein>
<accession>A0AAW0CDB2</accession>